<sequence>MLQGKVMLITGAGRGIGRATALLAAENHAQVIVNYNNSEDAADELLALIAEKGYNAAVKIRADVSKEDEVKRMFKEIKSQFGRLDILVNNAGIMRNNLLMMTRVDELNSMYDINCKGTFLCSQSAAKMMMKQNSGKIVNVSSIVGTHGNNGQSAYSASKSFIVGFTTSTAKELGRYNITVNAIAPGLIATDMTKDLKEEVRAELIDNVALARIGTPEDVAKVVLFLASPLADYVSGQVIGVDGCQVM</sequence>
<dbReference type="PANTHER" id="PTHR42760:SF40">
    <property type="entry name" value="3-OXOACYL-[ACYL-CARRIER-PROTEIN] REDUCTASE, CHLOROPLASTIC"/>
    <property type="match status" value="1"/>
</dbReference>
<keyword evidence="4" id="KW-1185">Reference proteome</keyword>
<dbReference type="InterPro" id="IPR036291">
    <property type="entry name" value="NAD(P)-bd_dom_sf"/>
</dbReference>
<dbReference type="NCBIfam" id="NF009466">
    <property type="entry name" value="PRK12826.1-2"/>
    <property type="match status" value="1"/>
</dbReference>
<evidence type="ECO:0000259" key="2">
    <source>
        <dbReference type="SMART" id="SM00822"/>
    </source>
</evidence>
<dbReference type="Proteomes" id="UP000826709">
    <property type="component" value="Chromosome"/>
</dbReference>
<dbReference type="PRINTS" id="PR00081">
    <property type="entry name" value="GDHRDH"/>
</dbReference>
<dbReference type="InterPro" id="IPR002347">
    <property type="entry name" value="SDR_fam"/>
</dbReference>
<evidence type="ECO:0000313" key="4">
    <source>
        <dbReference type="Proteomes" id="UP000826709"/>
    </source>
</evidence>
<dbReference type="Pfam" id="PF13561">
    <property type="entry name" value="adh_short_C2"/>
    <property type="match status" value="1"/>
</dbReference>
<dbReference type="RefSeq" id="WP_220681202.1">
    <property type="nucleotide sequence ID" value="NZ_CP037968.1"/>
</dbReference>
<dbReference type="EMBL" id="CP037968">
    <property type="protein sequence ID" value="QYZ79895.1"/>
    <property type="molecule type" value="Genomic_DNA"/>
</dbReference>
<feature type="domain" description="Ketoreductase" evidence="2">
    <location>
        <begin position="5"/>
        <end position="186"/>
    </location>
</feature>
<name>A0A8G1A2J2_9EURY</name>
<organism evidence="3 4">
    <name type="scientific">Methanofollis formosanus</name>
    <dbReference type="NCBI Taxonomy" id="299308"/>
    <lineage>
        <taxon>Archaea</taxon>
        <taxon>Methanobacteriati</taxon>
        <taxon>Methanobacteriota</taxon>
        <taxon>Stenosarchaea group</taxon>
        <taxon>Methanomicrobia</taxon>
        <taxon>Methanomicrobiales</taxon>
        <taxon>Methanomicrobiaceae</taxon>
        <taxon>Methanofollis</taxon>
    </lineage>
</organism>
<dbReference type="PROSITE" id="PS00061">
    <property type="entry name" value="ADH_SHORT"/>
    <property type="match status" value="1"/>
</dbReference>
<evidence type="ECO:0000313" key="3">
    <source>
        <dbReference type="EMBL" id="QYZ79895.1"/>
    </source>
</evidence>
<dbReference type="InterPro" id="IPR057326">
    <property type="entry name" value="KR_dom"/>
</dbReference>
<dbReference type="PANTHER" id="PTHR42760">
    <property type="entry name" value="SHORT-CHAIN DEHYDROGENASES/REDUCTASES FAMILY MEMBER"/>
    <property type="match status" value="1"/>
</dbReference>
<dbReference type="InterPro" id="IPR020904">
    <property type="entry name" value="Sc_DH/Rdtase_CS"/>
</dbReference>
<dbReference type="Gene3D" id="3.40.50.720">
    <property type="entry name" value="NAD(P)-binding Rossmann-like Domain"/>
    <property type="match status" value="1"/>
</dbReference>
<evidence type="ECO:0000256" key="1">
    <source>
        <dbReference type="ARBA" id="ARBA00006484"/>
    </source>
</evidence>
<dbReference type="KEGG" id="mfk:E2N92_10900"/>
<comment type="similarity">
    <text evidence="1">Belongs to the short-chain dehydrogenases/reductases (SDR) family.</text>
</comment>
<accession>A0A8G1A2J2</accession>
<dbReference type="SUPFAM" id="SSF51735">
    <property type="entry name" value="NAD(P)-binding Rossmann-fold domains"/>
    <property type="match status" value="1"/>
</dbReference>
<dbReference type="GO" id="GO:0030497">
    <property type="term" value="P:fatty acid elongation"/>
    <property type="evidence" value="ECO:0007669"/>
    <property type="project" value="TreeGrafter"/>
</dbReference>
<dbReference type="PRINTS" id="PR00080">
    <property type="entry name" value="SDRFAMILY"/>
</dbReference>
<dbReference type="SMART" id="SM00822">
    <property type="entry name" value="PKS_KR"/>
    <property type="match status" value="1"/>
</dbReference>
<gene>
    <name evidence="3" type="ORF">E2N92_10900</name>
</gene>
<reference evidence="3" key="1">
    <citation type="journal article" date="2005" name="Int. J. Syst. Evol. Microbiol.">
        <title>Methanofollis formosanus sp. nov., isolated from a fish pond.</title>
        <authorList>
            <person name="Wu S.Y."/>
            <person name="Chen S.C."/>
            <person name="Lai M.C."/>
        </authorList>
    </citation>
    <scope>NUCLEOTIDE SEQUENCE</scope>
    <source>
        <strain evidence="3">ML15</strain>
    </source>
</reference>
<proteinExistence type="inferred from homology"/>
<dbReference type="NCBIfam" id="NF005559">
    <property type="entry name" value="PRK07231.1"/>
    <property type="match status" value="1"/>
</dbReference>
<reference evidence="3" key="2">
    <citation type="submission" date="2019-03" db="EMBL/GenBank/DDBJ databases">
        <authorList>
            <person name="Chen S.-C."/>
            <person name="Wu S.-Y."/>
            <person name="Lai M.-C."/>
        </authorList>
    </citation>
    <scope>NUCLEOTIDE SEQUENCE</scope>
    <source>
        <strain evidence="3">ML15</strain>
    </source>
</reference>
<dbReference type="AlphaFoldDB" id="A0A8G1A2J2"/>
<dbReference type="FunFam" id="3.40.50.720:FF:000084">
    <property type="entry name" value="Short-chain dehydrogenase reductase"/>
    <property type="match status" value="1"/>
</dbReference>
<dbReference type="OrthoDB" id="24596at2157"/>
<protein>
    <submittedName>
        <fullName evidence="3">3-oxoacyl-ACP reductase FabG</fullName>
    </submittedName>
</protein>
<dbReference type="GO" id="GO:0016616">
    <property type="term" value="F:oxidoreductase activity, acting on the CH-OH group of donors, NAD or NADP as acceptor"/>
    <property type="evidence" value="ECO:0007669"/>
    <property type="project" value="UniProtKB-ARBA"/>
</dbReference>